<dbReference type="Gene3D" id="3.20.20.80">
    <property type="entry name" value="Glycosidases"/>
    <property type="match status" value="1"/>
</dbReference>
<dbReference type="AlphaFoldDB" id="A0AAD6U186"/>
<keyword evidence="1" id="KW-0732">Signal</keyword>
<accession>A0AAD6U186</accession>
<dbReference type="SUPFAM" id="SSF51445">
    <property type="entry name" value="(Trans)glycosidases"/>
    <property type="match status" value="1"/>
</dbReference>
<keyword evidence="3" id="KW-1185">Reference proteome</keyword>
<gene>
    <name evidence="2" type="ORF">B0H15DRAFT_847733</name>
</gene>
<comment type="caution">
    <text evidence="2">The sequence shown here is derived from an EMBL/GenBank/DDBJ whole genome shotgun (WGS) entry which is preliminary data.</text>
</comment>
<feature type="signal peptide" evidence="1">
    <location>
        <begin position="1"/>
        <end position="16"/>
    </location>
</feature>
<dbReference type="Proteomes" id="UP001222325">
    <property type="component" value="Unassembled WGS sequence"/>
</dbReference>
<name>A0AAD6U186_9AGAR</name>
<evidence type="ECO:0000256" key="1">
    <source>
        <dbReference type="SAM" id="SignalP"/>
    </source>
</evidence>
<sequence>MLSPLTLLSLVSQLSAQTWCNKNYLPGQPVVPPGGQFPAPELHPSPLLALRCAPIITPYLDDDDRGGILVEAFLTFARYSGAEPIASPPDPPGAATLDVSISAGSAVLTTGVLAFNATTELYFPLASLGRLRRQPFEIECAAAYAAPRALEVQRFSAATVLSYMPQPPAGSVTKRDARTGALLVKPAGGAAYEAIFPMGFYTSFDGYLDSDLSILDDLKAQGFTIVHPVPTFGDLDALKKVLDRMEELGLYLVYDMRHTYADPAALAAEVTLIKTRPNLLMWYTADEPDGTSAPPAAPRRAYAAIHALDGYHPVALALNCADYAFAAYAAAADVVMPDTYPVGIDPAWSVKYKTPCTEDFGCCGCDGCRGGLGDGARRLDDFALRLDVLGWTRARVLWAVPQAFGGEEFWTRAPTGREFAVQVLLSINHGARGIMPWLDPTPPDIKHTASALAGALTAVAHLLFSPCAAFRHLHLPAAAGGLDVGLWSAGAGTEIETLVLVANADADARAGEVRLPLSEGVEGVEVREVLNDGVRWRFGRGGQREQGLELEVEGLGWAVLVLVAHPGPGTRAVAFHAQGDEL</sequence>
<protein>
    <submittedName>
        <fullName evidence="2">Uncharacterized protein</fullName>
    </submittedName>
</protein>
<organism evidence="2 3">
    <name type="scientific">Mycena belliarum</name>
    <dbReference type="NCBI Taxonomy" id="1033014"/>
    <lineage>
        <taxon>Eukaryota</taxon>
        <taxon>Fungi</taxon>
        <taxon>Dikarya</taxon>
        <taxon>Basidiomycota</taxon>
        <taxon>Agaricomycotina</taxon>
        <taxon>Agaricomycetes</taxon>
        <taxon>Agaricomycetidae</taxon>
        <taxon>Agaricales</taxon>
        <taxon>Marasmiineae</taxon>
        <taxon>Mycenaceae</taxon>
        <taxon>Mycena</taxon>
    </lineage>
</organism>
<reference evidence="2" key="1">
    <citation type="submission" date="2023-03" db="EMBL/GenBank/DDBJ databases">
        <title>Massive genome expansion in bonnet fungi (Mycena s.s.) driven by repeated elements and novel gene families across ecological guilds.</title>
        <authorList>
            <consortium name="Lawrence Berkeley National Laboratory"/>
            <person name="Harder C.B."/>
            <person name="Miyauchi S."/>
            <person name="Viragh M."/>
            <person name="Kuo A."/>
            <person name="Thoen E."/>
            <person name="Andreopoulos B."/>
            <person name="Lu D."/>
            <person name="Skrede I."/>
            <person name="Drula E."/>
            <person name="Henrissat B."/>
            <person name="Morin E."/>
            <person name="Kohler A."/>
            <person name="Barry K."/>
            <person name="LaButti K."/>
            <person name="Morin E."/>
            <person name="Salamov A."/>
            <person name="Lipzen A."/>
            <person name="Mereny Z."/>
            <person name="Hegedus B."/>
            <person name="Baldrian P."/>
            <person name="Stursova M."/>
            <person name="Weitz H."/>
            <person name="Taylor A."/>
            <person name="Grigoriev I.V."/>
            <person name="Nagy L.G."/>
            <person name="Martin F."/>
            <person name="Kauserud H."/>
        </authorList>
    </citation>
    <scope>NUCLEOTIDE SEQUENCE</scope>
    <source>
        <strain evidence="2">CBHHK173m</strain>
    </source>
</reference>
<dbReference type="EMBL" id="JARJCN010000036">
    <property type="protein sequence ID" value="KAJ7084823.1"/>
    <property type="molecule type" value="Genomic_DNA"/>
</dbReference>
<evidence type="ECO:0000313" key="2">
    <source>
        <dbReference type="EMBL" id="KAJ7084823.1"/>
    </source>
</evidence>
<dbReference type="InterPro" id="IPR017853">
    <property type="entry name" value="GH"/>
</dbReference>
<proteinExistence type="predicted"/>
<feature type="chain" id="PRO_5042291640" evidence="1">
    <location>
        <begin position="17"/>
        <end position="582"/>
    </location>
</feature>
<evidence type="ECO:0000313" key="3">
    <source>
        <dbReference type="Proteomes" id="UP001222325"/>
    </source>
</evidence>